<organism evidence="1 2">
    <name type="scientific">Tepidiforma bonchosmolovskayae</name>
    <dbReference type="NCBI Taxonomy" id="2601677"/>
    <lineage>
        <taxon>Bacteria</taxon>
        <taxon>Bacillati</taxon>
        <taxon>Chloroflexota</taxon>
        <taxon>Tepidiformia</taxon>
        <taxon>Tepidiformales</taxon>
        <taxon>Tepidiformaceae</taxon>
        <taxon>Tepidiforma</taxon>
    </lineage>
</organism>
<protein>
    <submittedName>
        <fullName evidence="1">Uncharacterized protein</fullName>
    </submittedName>
</protein>
<sequence>MAWQGRFRRVTAIHDRWRIDDEWWREEISRVYFEVELEGGRRLTVFHDLVAGGWFLQPYRPPTTTGEPPGGAARRR</sequence>
<reference evidence="1 2" key="2">
    <citation type="submission" date="2019-10" db="EMBL/GenBank/DDBJ databases">
        <title>Thermopilla bonchosmolovskayae gen. nov., sp. nov., a moderately thermophilic Chloroflexi bacterium from a Chukotka hot spring (Arctic, Russia), representing a novel classis Thermopillaia, which include previously uncultivated lineage OLB14.</title>
        <authorList>
            <person name="Kochetkova T.V."/>
            <person name="Zayulina K.S."/>
            <person name="Zhigarkov V.S."/>
            <person name="Minaev N.V."/>
            <person name="Novikov A."/>
            <person name="Toshchakov S.V."/>
            <person name="Elcheninov A.G."/>
            <person name="Kublanov I.V."/>
        </authorList>
    </citation>
    <scope>NUCLEOTIDE SEQUENCE [LARGE SCALE GENOMIC DNA]</scope>
    <source>
        <strain evidence="1 2">3753O</strain>
    </source>
</reference>
<dbReference type="EMBL" id="CP042829">
    <property type="protein sequence ID" value="QFG04376.1"/>
    <property type="molecule type" value="Genomic_DNA"/>
</dbReference>
<dbReference type="Proteomes" id="UP000326331">
    <property type="component" value="Chromosome"/>
</dbReference>
<evidence type="ECO:0000313" key="1">
    <source>
        <dbReference type="EMBL" id="QFG04376.1"/>
    </source>
</evidence>
<name>A0ABX6C5B0_9CHLR</name>
<keyword evidence="2" id="KW-1185">Reference proteome</keyword>
<gene>
    <name evidence="1" type="ORF">Tbon_12120</name>
</gene>
<reference evidence="1 2" key="1">
    <citation type="submission" date="2019-08" db="EMBL/GenBank/DDBJ databases">
        <authorList>
            <person name="Toschakov S.V."/>
        </authorList>
    </citation>
    <scope>NUCLEOTIDE SEQUENCE [LARGE SCALE GENOMIC DNA]</scope>
    <source>
        <strain evidence="1 2">3753O</strain>
    </source>
</reference>
<accession>A0ABX6C5B0</accession>
<proteinExistence type="predicted"/>
<evidence type="ECO:0000313" key="2">
    <source>
        <dbReference type="Proteomes" id="UP000326331"/>
    </source>
</evidence>